<evidence type="ECO:0000313" key="2">
    <source>
        <dbReference type="Proteomes" id="UP000276133"/>
    </source>
</evidence>
<keyword evidence="2" id="KW-1185">Reference proteome</keyword>
<proteinExistence type="predicted"/>
<dbReference type="Proteomes" id="UP000276133">
    <property type="component" value="Unassembled WGS sequence"/>
</dbReference>
<protein>
    <submittedName>
        <fullName evidence="1">Uncharacterized protein</fullName>
    </submittedName>
</protein>
<organism evidence="1 2">
    <name type="scientific">Brachionus plicatilis</name>
    <name type="common">Marine rotifer</name>
    <name type="synonym">Brachionus muelleri</name>
    <dbReference type="NCBI Taxonomy" id="10195"/>
    <lineage>
        <taxon>Eukaryota</taxon>
        <taxon>Metazoa</taxon>
        <taxon>Spiralia</taxon>
        <taxon>Gnathifera</taxon>
        <taxon>Rotifera</taxon>
        <taxon>Eurotatoria</taxon>
        <taxon>Monogononta</taxon>
        <taxon>Pseudotrocha</taxon>
        <taxon>Ploima</taxon>
        <taxon>Brachionidae</taxon>
        <taxon>Brachionus</taxon>
    </lineage>
</organism>
<dbReference type="AlphaFoldDB" id="A0A3M7P725"/>
<accession>A0A3M7P725</accession>
<gene>
    <name evidence="1" type="ORF">BpHYR1_000118</name>
</gene>
<reference evidence="1 2" key="1">
    <citation type="journal article" date="2018" name="Sci. Rep.">
        <title>Genomic signatures of local adaptation to the degree of environmental predictability in rotifers.</title>
        <authorList>
            <person name="Franch-Gras L."/>
            <person name="Hahn C."/>
            <person name="Garcia-Roger E.M."/>
            <person name="Carmona M.J."/>
            <person name="Serra M."/>
            <person name="Gomez A."/>
        </authorList>
    </citation>
    <scope>NUCLEOTIDE SEQUENCE [LARGE SCALE GENOMIC DNA]</scope>
    <source>
        <strain evidence="1">HYR1</strain>
    </source>
</reference>
<evidence type="ECO:0000313" key="1">
    <source>
        <dbReference type="EMBL" id="RMZ94494.1"/>
    </source>
</evidence>
<comment type="caution">
    <text evidence="1">The sequence shown here is derived from an EMBL/GenBank/DDBJ whole genome shotgun (WGS) entry which is preliminary data.</text>
</comment>
<name>A0A3M7P725_BRAPC</name>
<sequence>MAYDWNIRDKRIVHYQGNYYVKSDKEEDKPTKEIIKQRYDCGSLILKLRTWITKPFIQFIGFKFRNTNSFEMTPFITN</sequence>
<dbReference type="EMBL" id="REGN01013008">
    <property type="protein sequence ID" value="RMZ94494.1"/>
    <property type="molecule type" value="Genomic_DNA"/>
</dbReference>